<reference evidence="10" key="1">
    <citation type="journal article" date="2019" name="Int. J. Syst. Evol. Microbiol.">
        <title>The Global Catalogue of Microorganisms (GCM) 10K type strain sequencing project: providing services to taxonomists for standard genome sequencing and annotation.</title>
        <authorList>
            <consortium name="The Broad Institute Genomics Platform"/>
            <consortium name="The Broad Institute Genome Sequencing Center for Infectious Disease"/>
            <person name="Wu L."/>
            <person name="Ma J."/>
        </authorList>
    </citation>
    <scope>NUCLEOTIDE SEQUENCE [LARGE SCALE GENOMIC DNA]</scope>
    <source>
        <strain evidence="10">CCUG 53270</strain>
    </source>
</reference>
<evidence type="ECO:0000256" key="6">
    <source>
        <dbReference type="ARBA" id="ARBA00023136"/>
    </source>
</evidence>
<feature type="transmembrane region" description="Helical" evidence="7">
    <location>
        <begin position="206"/>
        <end position="231"/>
    </location>
</feature>
<feature type="transmembrane region" description="Helical" evidence="7">
    <location>
        <begin position="14"/>
        <end position="33"/>
    </location>
</feature>
<dbReference type="Pfam" id="PF00528">
    <property type="entry name" value="BPD_transp_1"/>
    <property type="match status" value="1"/>
</dbReference>
<protein>
    <submittedName>
        <fullName evidence="9">ABC transporter permease</fullName>
    </submittedName>
</protein>
<dbReference type="RefSeq" id="WP_192700899.1">
    <property type="nucleotide sequence ID" value="NZ_BAABJG010000027.1"/>
</dbReference>
<evidence type="ECO:0000313" key="10">
    <source>
        <dbReference type="Proteomes" id="UP001597180"/>
    </source>
</evidence>
<feature type="transmembrane region" description="Helical" evidence="7">
    <location>
        <begin position="113"/>
        <end position="133"/>
    </location>
</feature>
<keyword evidence="6 7" id="KW-0472">Membrane</keyword>
<comment type="subcellular location">
    <subcellularLocation>
        <location evidence="1 7">Cell membrane</location>
        <topology evidence="1 7">Multi-pass membrane protein</topology>
    </subcellularLocation>
</comment>
<dbReference type="PANTHER" id="PTHR30193">
    <property type="entry name" value="ABC TRANSPORTER PERMEASE PROTEIN"/>
    <property type="match status" value="1"/>
</dbReference>
<evidence type="ECO:0000256" key="3">
    <source>
        <dbReference type="ARBA" id="ARBA00022475"/>
    </source>
</evidence>
<dbReference type="PANTHER" id="PTHR30193:SF44">
    <property type="entry name" value="LACTOSE TRANSPORT SYSTEM PERMEASE PROTEIN LACF"/>
    <property type="match status" value="1"/>
</dbReference>
<sequence length="303" mass="34224">MTGFIEEIVKKRQLYLLALPGIIFLAIFSYIPMFGHLIAFERFQPVKGIWGSPWVGLDNFKFFFGGSDWLRVTFNTVYLNLLFLLFGIGFAIVLAILINEIRSVIVKKLSQSLIFLPYFISWLVVSLMMLAFMSTDGILNNGLKQIGIGGINWYQNAQLWPFILTLVYVWKFAGYYSIIFLAAIVGISSEYYESARIDGATRFQQIVFITIPSIRSVIVVLLLLGVGRIFFGDFGMIYGIVGDNSILYPTTDVIDTYSFRALRQLGNFGMSSAVVLYQSVMGLAAILIFNKIAKKIDRESSLF</sequence>
<evidence type="ECO:0000256" key="7">
    <source>
        <dbReference type="RuleBase" id="RU363032"/>
    </source>
</evidence>
<dbReference type="InterPro" id="IPR035906">
    <property type="entry name" value="MetI-like_sf"/>
</dbReference>
<dbReference type="CDD" id="cd06261">
    <property type="entry name" value="TM_PBP2"/>
    <property type="match status" value="1"/>
</dbReference>
<dbReference type="InterPro" id="IPR000515">
    <property type="entry name" value="MetI-like"/>
</dbReference>
<accession>A0ABW3UHU3</accession>
<keyword evidence="5 7" id="KW-1133">Transmembrane helix</keyword>
<evidence type="ECO:0000256" key="1">
    <source>
        <dbReference type="ARBA" id="ARBA00004651"/>
    </source>
</evidence>
<evidence type="ECO:0000259" key="8">
    <source>
        <dbReference type="PROSITE" id="PS50928"/>
    </source>
</evidence>
<evidence type="ECO:0000256" key="2">
    <source>
        <dbReference type="ARBA" id="ARBA00022448"/>
    </source>
</evidence>
<feature type="transmembrane region" description="Helical" evidence="7">
    <location>
        <begin position="159"/>
        <end position="185"/>
    </location>
</feature>
<evidence type="ECO:0000313" key="9">
    <source>
        <dbReference type="EMBL" id="MFD1219145.1"/>
    </source>
</evidence>
<evidence type="ECO:0000256" key="4">
    <source>
        <dbReference type="ARBA" id="ARBA00022692"/>
    </source>
</evidence>
<keyword evidence="3" id="KW-1003">Cell membrane</keyword>
<dbReference type="PROSITE" id="PS50928">
    <property type="entry name" value="ABC_TM1"/>
    <property type="match status" value="1"/>
</dbReference>
<name>A0ABW3UHU3_9BACL</name>
<feature type="transmembrane region" description="Helical" evidence="7">
    <location>
        <begin position="268"/>
        <end position="289"/>
    </location>
</feature>
<feature type="transmembrane region" description="Helical" evidence="7">
    <location>
        <begin position="77"/>
        <end position="101"/>
    </location>
</feature>
<comment type="similarity">
    <text evidence="7">Belongs to the binding-protein-dependent transport system permease family.</text>
</comment>
<keyword evidence="4 7" id="KW-0812">Transmembrane</keyword>
<comment type="caution">
    <text evidence="9">The sequence shown here is derived from an EMBL/GenBank/DDBJ whole genome shotgun (WGS) entry which is preliminary data.</text>
</comment>
<evidence type="ECO:0000256" key="5">
    <source>
        <dbReference type="ARBA" id="ARBA00022989"/>
    </source>
</evidence>
<proteinExistence type="inferred from homology"/>
<keyword evidence="10" id="KW-1185">Reference proteome</keyword>
<dbReference type="Gene3D" id="1.10.3720.10">
    <property type="entry name" value="MetI-like"/>
    <property type="match status" value="1"/>
</dbReference>
<dbReference type="SUPFAM" id="SSF161098">
    <property type="entry name" value="MetI-like"/>
    <property type="match status" value="1"/>
</dbReference>
<organism evidence="9 10">
    <name type="scientific">Paenibacillus vulneris</name>
    <dbReference type="NCBI Taxonomy" id="1133364"/>
    <lineage>
        <taxon>Bacteria</taxon>
        <taxon>Bacillati</taxon>
        <taxon>Bacillota</taxon>
        <taxon>Bacilli</taxon>
        <taxon>Bacillales</taxon>
        <taxon>Paenibacillaceae</taxon>
        <taxon>Paenibacillus</taxon>
    </lineage>
</organism>
<feature type="domain" description="ABC transmembrane type-1" evidence="8">
    <location>
        <begin position="73"/>
        <end position="289"/>
    </location>
</feature>
<dbReference type="Proteomes" id="UP001597180">
    <property type="component" value="Unassembled WGS sequence"/>
</dbReference>
<gene>
    <name evidence="9" type="ORF">ACFQ4B_03345</name>
</gene>
<dbReference type="InterPro" id="IPR051393">
    <property type="entry name" value="ABC_transporter_permease"/>
</dbReference>
<dbReference type="EMBL" id="JBHTLU010000007">
    <property type="protein sequence ID" value="MFD1219145.1"/>
    <property type="molecule type" value="Genomic_DNA"/>
</dbReference>
<keyword evidence="2 7" id="KW-0813">Transport</keyword>